<dbReference type="Proteomes" id="UP000030598">
    <property type="component" value="Unassembled WGS sequence"/>
</dbReference>
<dbReference type="EMBL" id="JNAH01000003">
    <property type="protein sequence ID" value="KGF88601.1"/>
    <property type="molecule type" value="Genomic_DNA"/>
</dbReference>
<evidence type="ECO:0000313" key="1">
    <source>
        <dbReference type="EMBL" id="KGF88601.1"/>
    </source>
</evidence>
<comment type="caution">
    <text evidence="1">The sequence shown here is derived from an EMBL/GenBank/DDBJ whole genome shotgun (WGS) entry which is preliminary data.</text>
</comment>
<accession>A0A0A1ZJD1</accession>
<dbReference type="AlphaFoldDB" id="A0A0A1ZJD1"/>
<dbReference type="RefSeq" id="WP_032524095.1">
    <property type="nucleotide sequence ID" value="NZ_CP138934.1"/>
</dbReference>
<gene>
    <name evidence="1" type="ORF">EU91_0535</name>
</gene>
<evidence type="ECO:0000313" key="2">
    <source>
        <dbReference type="Proteomes" id="UP000030598"/>
    </source>
</evidence>
<name>A0A0A1ZJD1_PROMR</name>
<organism evidence="1 2">
    <name type="scientific">Prochlorococcus marinus str. GP2</name>
    <dbReference type="NCBI Taxonomy" id="59925"/>
    <lineage>
        <taxon>Bacteria</taxon>
        <taxon>Bacillati</taxon>
        <taxon>Cyanobacteriota</taxon>
        <taxon>Cyanophyceae</taxon>
        <taxon>Synechococcales</taxon>
        <taxon>Prochlorococcaceae</taxon>
        <taxon>Prochlorococcus</taxon>
    </lineage>
</organism>
<dbReference type="OrthoDB" id="541666at2"/>
<reference evidence="2" key="1">
    <citation type="journal article" date="2014" name="Sci. Data">
        <title>Genomes of diverse isolates of the marine cyanobacterium Prochlorococcus.</title>
        <authorList>
            <person name="Biller S."/>
            <person name="Berube P."/>
            <person name="Thompson J."/>
            <person name="Kelly L."/>
            <person name="Roggensack S."/>
            <person name="Awad L."/>
            <person name="Roache-Johnson K."/>
            <person name="Ding H."/>
            <person name="Giovannoni S.J."/>
            <person name="Moore L.R."/>
            <person name="Chisholm S.W."/>
        </authorList>
    </citation>
    <scope>NUCLEOTIDE SEQUENCE [LARGE SCALE GENOMIC DNA]</scope>
    <source>
        <strain evidence="2">GP2</strain>
    </source>
</reference>
<dbReference type="STRING" id="59925.EU91_0535"/>
<proteinExistence type="predicted"/>
<sequence>MIKERYKEEYEEGSNLLWPSDKEDKITRQFYKDLSILSKNINYSKKKRLKLFEQVVRIIKGKGWG</sequence>
<protein>
    <submittedName>
        <fullName evidence="1">Uncharacterized protein</fullName>
    </submittedName>
</protein>